<dbReference type="EMBL" id="CAJVQB010007759">
    <property type="protein sequence ID" value="CAG8708702.1"/>
    <property type="molecule type" value="Genomic_DNA"/>
</dbReference>
<protein>
    <submittedName>
        <fullName evidence="1">15925_t:CDS:1</fullName>
    </submittedName>
</protein>
<evidence type="ECO:0000313" key="2">
    <source>
        <dbReference type="Proteomes" id="UP000789901"/>
    </source>
</evidence>
<organism evidence="1 2">
    <name type="scientific">Gigaspora margarita</name>
    <dbReference type="NCBI Taxonomy" id="4874"/>
    <lineage>
        <taxon>Eukaryota</taxon>
        <taxon>Fungi</taxon>
        <taxon>Fungi incertae sedis</taxon>
        <taxon>Mucoromycota</taxon>
        <taxon>Glomeromycotina</taxon>
        <taxon>Glomeromycetes</taxon>
        <taxon>Diversisporales</taxon>
        <taxon>Gigasporaceae</taxon>
        <taxon>Gigaspora</taxon>
    </lineage>
</organism>
<name>A0ABN7V227_GIGMA</name>
<comment type="caution">
    <text evidence="1">The sequence shown here is derived from an EMBL/GenBank/DDBJ whole genome shotgun (WGS) entry which is preliminary data.</text>
</comment>
<keyword evidence="2" id="KW-1185">Reference proteome</keyword>
<proteinExistence type="predicted"/>
<gene>
    <name evidence="1" type="ORF">GMARGA_LOCUS12605</name>
</gene>
<evidence type="ECO:0000313" key="1">
    <source>
        <dbReference type="EMBL" id="CAG8708702.1"/>
    </source>
</evidence>
<dbReference type="Proteomes" id="UP000789901">
    <property type="component" value="Unassembled WGS sequence"/>
</dbReference>
<sequence>MTSYINKGIHLFPVFFNRHRERILQRRRDRIQSIISSTPLLPTNNLYQSLPSINEIYPSLLPVDNIDNHFLSLPSIDNILPRSFW</sequence>
<reference evidence="1 2" key="1">
    <citation type="submission" date="2021-06" db="EMBL/GenBank/DDBJ databases">
        <authorList>
            <person name="Kallberg Y."/>
            <person name="Tangrot J."/>
            <person name="Rosling A."/>
        </authorList>
    </citation>
    <scope>NUCLEOTIDE SEQUENCE [LARGE SCALE GENOMIC DNA]</scope>
    <source>
        <strain evidence="1 2">120-4 pot B 10/14</strain>
    </source>
</reference>
<accession>A0ABN7V227</accession>